<dbReference type="Pfam" id="PF16016">
    <property type="entry name" value="VASt"/>
    <property type="match status" value="1"/>
</dbReference>
<dbReference type="PANTHER" id="PTHR47666">
    <property type="entry name" value="PROTEIN VASCULAR ASSOCIATED DEATH 1, CHLOROPLASTIC"/>
    <property type="match status" value="1"/>
</dbReference>
<keyword evidence="2 6" id="KW-0812">Transmembrane</keyword>
<dbReference type="Pfam" id="PF02893">
    <property type="entry name" value="GRAM"/>
    <property type="match status" value="1"/>
</dbReference>
<organism evidence="8 9">
    <name type="scientific">Ceratodon purpureus</name>
    <name type="common">Fire moss</name>
    <name type="synonym">Dicranum purpureum</name>
    <dbReference type="NCBI Taxonomy" id="3225"/>
    <lineage>
        <taxon>Eukaryota</taxon>
        <taxon>Viridiplantae</taxon>
        <taxon>Streptophyta</taxon>
        <taxon>Embryophyta</taxon>
        <taxon>Bryophyta</taxon>
        <taxon>Bryophytina</taxon>
        <taxon>Bryopsida</taxon>
        <taxon>Dicranidae</taxon>
        <taxon>Pseudoditrichales</taxon>
        <taxon>Ditrichaceae</taxon>
        <taxon>Ceratodon</taxon>
    </lineage>
</organism>
<feature type="domain" description="VASt" evidence="7">
    <location>
        <begin position="249"/>
        <end position="421"/>
    </location>
</feature>
<dbReference type="InterPro" id="IPR031968">
    <property type="entry name" value="VASt"/>
</dbReference>
<dbReference type="CDD" id="cd13220">
    <property type="entry name" value="PH-GRAM_GRAMDC"/>
    <property type="match status" value="1"/>
</dbReference>
<evidence type="ECO:0000256" key="1">
    <source>
        <dbReference type="ARBA" id="ARBA00004167"/>
    </source>
</evidence>
<evidence type="ECO:0000256" key="3">
    <source>
        <dbReference type="ARBA" id="ARBA00022989"/>
    </source>
</evidence>
<feature type="transmembrane region" description="Helical" evidence="6">
    <location>
        <begin position="529"/>
        <end position="552"/>
    </location>
</feature>
<dbReference type="InterPro" id="IPR004182">
    <property type="entry name" value="GRAM"/>
</dbReference>
<evidence type="ECO:0000256" key="5">
    <source>
        <dbReference type="SAM" id="MobiDB-lite"/>
    </source>
</evidence>
<accession>A0A8T0H633</accession>
<dbReference type="InterPro" id="IPR011993">
    <property type="entry name" value="PH-like_dom_sf"/>
</dbReference>
<evidence type="ECO:0000256" key="2">
    <source>
        <dbReference type="ARBA" id="ARBA00022692"/>
    </source>
</evidence>
<keyword evidence="9" id="KW-1185">Reference proteome</keyword>
<sequence>MASSKDAAPSQDDENQKTLKSEEYRQLFHLPPEELLIADFNCALQKKILLQGHMYLFERYVCFYSNIFGYEKKKIVPLKDVTCVRKARTASVFPNAIEIVSWGKKHFFASFLSRDEAFRLIIDGWVQHSSYAKLFLNSQGSLASLAMSPQSRTSGAENGAVSQSAWQSPLLMTRLEAGGNYESRVDEMAAKIVASAGVDHVPSRAMSEHDEGDRLLEDEGTTSSSGSVGQQPSSIWEIEDSDAPPLEDSYKTVVESEFPVDVEEFFQLFFSNEAIGFAKDFHTKCGDDDFRCTQWAKHRHFGHARDISFRHPINFYFGPKSTYCHESQRFRVYRNNHLVLETTQQMTDIPYGDYFKVEVRWDVERLYGNGQCHSFVRVSLDVAFSKKTMWKGKIEQGTHEESKEAYTTWIQLARGVVRDMKSLAAKHLDGIDSTDSITGHQVLSAERSWSGEPMDRAEEGSVTSQELNDIDGVHISAAKNTPHSQGVLEFQTQPEWAMKASSFIKNAVDASQRGWQKLSASDWKKHTKLVLFMLVAVIIVSMQIAMIITLMWPPSLKPVPIAHHGSVGTNMGSCYGSSERDETLGWLERKFRHIKEEIAMTELRLHDLHQDLAALKSHAEQYQRHISQISLECQTPYSNNL</sequence>
<evidence type="ECO:0000256" key="4">
    <source>
        <dbReference type="ARBA" id="ARBA00023136"/>
    </source>
</evidence>
<feature type="compositionally biased region" description="Low complexity" evidence="5">
    <location>
        <begin position="221"/>
        <end position="234"/>
    </location>
</feature>
<dbReference type="Proteomes" id="UP000822688">
    <property type="component" value="Chromosome 7"/>
</dbReference>
<gene>
    <name evidence="8" type="ORF">KC19_7G134500</name>
</gene>
<evidence type="ECO:0000313" key="9">
    <source>
        <dbReference type="Proteomes" id="UP000822688"/>
    </source>
</evidence>
<keyword evidence="3 6" id="KW-1133">Transmembrane helix</keyword>
<dbReference type="PROSITE" id="PS51778">
    <property type="entry name" value="VAST"/>
    <property type="match status" value="1"/>
</dbReference>
<dbReference type="Gene3D" id="2.30.29.30">
    <property type="entry name" value="Pleckstrin-homology domain (PH domain)/Phosphotyrosine-binding domain (PTB)"/>
    <property type="match status" value="1"/>
</dbReference>
<dbReference type="EMBL" id="CM026428">
    <property type="protein sequence ID" value="KAG0567431.1"/>
    <property type="molecule type" value="Genomic_DNA"/>
</dbReference>
<name>A0A8T0H633_CERPU</name>
<dbReference type="GO" id="GO:0016020">
    <property type="term" value="C:membrane"/>
    <property type="evidence" value="ECO:0007669"/>
    <property type="project" value="UniProtKB-SubCell"/>
</dbReference>
<reference evidence="8" key="1">
    <citation type="submission" date="2020-06" db="EMBL/GenBank/DDBJ databases">
        <title>WGS assembly of Ceratodon purpureus strain R40.</title>
        <authorList>
            <person name="Carey S.B."/>
            <person name="Jenkins J."/>
            <person name="Shu S."/>
            <person name="Lovell J.T."/>
            <person name="Sreedasyam A."/>
            <person name="Maumus F."/>
            <person name="Tiley G.P."/>
            <person name="Fernandez-Pozo N."/>
            <person name="Barry K."/>
            <person name="Chen C."/>
            <person name="Wang M."/>
            <person name="Lipzen A."/>
            <person name="Daum C."/>
            <person name="Saski C.A."/>
            <person name="Payton A.C."/>
            <person name="Mcbreen J.C."/>
            <person name="Conrad R.E."/>
            <person name="Kollar L.M."/>
            <person name="Olsson S."/>
            <person name="Huttunen S."/>
            <person name="Landis J.B."/>
            <person name="Wickett N.J."/>
            <person name="Johnson M.G."/>
            <person name="Rensing S.A."/>
            <person name="Grimwood J."/>
            <person name="Schmutz J."/>
            <person name="Mcdaniel S.F."/>
        </authorList>
    </citation>
    <scope>NUCLEOTIDE SEQUENCE</scope>
    <source>
        <strain evidence="8">R40</strain>
    </source>
</reference>
<dbReference type="AlphaFoldDB" id="A0A8T0H633"/>
<dbReference type="SMART" id="SM00568">
    <property type="entry name" value="GRAM"/>
    <property type="match status" value="1"/>
</dbReference>
<dbReference type="GO" id="GO:0043069">
    <property type="term" value="P:negative regulation of programmed cell death"/>
    <property type="evidence" value="ECO:0007669"/>
    <property type="project" value="TreeGrafter"/>
</dbReference>
<protein>
    <recommendedName>
        <fullName evidence="7">VASt domain-containing protein</fullName>
    </recommendedName>
</protein>
<comment type="caution">
    <text evidence="8">The sequence shown here is derived from an EMBL/GenBank/DDBJ whole genome shotgun (WGS) entry which is preliminary data.</text>
</comment>
<comment type="subcellular location">
    <subcellularLocation>
        <location evidence="1">Membrane</location>
        <topology evidence="1">Single-pass membrane protein</topology>
    </subcellularLocation>
</comment>
<feature type="compositionally biased region" description="Basic and acidic residues" evidence="5">
    <location>
        <begin position="206"/>
        <end position="217"/>
    </location>
</feature>
<evidence type="ECO:0000313" key="8">
    <source>
        <dbReference type="EMBL" id="KAG0567431.1"/>
    </source>
</evidence>
<dbReference type="PANTHER" id="PTHR47666:SF1">
    <property type="entry name" value="PROTEIN VASCULAR ASSOCIATED DEATH 1, CHLOROPLASTIC"/>
    <property type="match status" value="1"/>
</dbReference>
<keyword evidence="4 6" id="KW-0472">Membrane</keyword>
<evidence type="ECO:0000259" key="7">
    <source>
        <dbReference type="PROSITE" id="PS51778"/>
    </source>
</evidence>
<feature type="region of interest" description="Disordered" evidence="5">
    <location>
        <begin position="203"/>
        <end position="235"/>
    </location>
</feature>
<proteinExistence type="predicted"/>
<dbReference type="FunFam" id="2.30.29.30:FF:000008">
    <property type="entry name" value="GRAM domain containing 1B"/>
    <property type="match status" value="1"/>
</dbReference>
<evidence type="ECO:0000256" key="6">
    <source>
        <dbReference type="SAM" id="Phobius"/>
    </source>
</evidence>